<organism evidence="2">
    <name type="scientific">Arundo donax</name>
    <name type="common">Giant reed</name>
    <name type="synonym">Donax arundinaceus</name>
    <dbReference type="NCBI Taxonomy" id="35708"/>
    <lineage>
        <taxon>Eukaryota</taxon>
        <taxon>Viridiplantae</taxon>
        <taxon>Streptophyta</taxon>
        <taxon>Embryophyta</taxon>
        <taxon>Tracheophyta</taxon>
        <taxon>Spermatophyta</taxon>
        <taxon>Magnoliopsida</taxon>
        <taxon>Liliopsida</taxon>
        <taxon>Poales</taxon>
        <taxon>Poaceae</taxon>
        <taxon>PACMAD clade</taxon>
        <taxon>Arundinoideae</taxon>
        <taxon>Arundineae</taxon>
        <taxon>Arundo</taxon>
    </lineage>
</organism>
<feature type="compositionally biased region" description="Polar residues" evidence="1">
    <location>
        <begin position="24"/>
        <end position="41"/>
    </location>
</feature>
<evidence type="ECO:0000256" key="1">
    <source>
        <dbReference type="SAM" id="MobiDB-lite"/>
    </source>
</evidence>
<feature type="region of interest" description="Disordered" evidence="1">
    <location>
        <begin position="1"/>
        <end position="41"/>
    </location>
</feature>
<name>A0A0A9FS22_ARUDO</name>
<proteinExistence type="predicted"/>
<dbReference type="EMBL" id="GBRH01184800">
    <property type="protein sequence ID" value="JAE13096.1"/>
    <property type="molecule type" value="Transcribed_RNA"/>
</dbReference>
<reference evidence="2" key="2">
    <citation type="journal article" date="2015" name="Data Brief">
        <title>Shoot transcriptome of the giant reed, Arundo donax.</title>
        <authorList>
            <person name="Barrero R.A."/>
            <person name="Guerrero F.D."/>
            <person name="Moolhuijzen P."/>
            <person name="Goolsby J.A."/>
            <person name="Tidwell J."/>
            <person name="Bellgard S.E."/>
            <person name="Bellgard M.I."/>
        </authorList>
    </citation>
    <scope>NUCLEOTIDE SEQUENCE</scope>
    <source>
        <tissue evidence="2">Shoot tissue taken approximately 20 cm above the soil surface</tissue>
    </source>
</reference>
<feature type="compositionally biased region" description="Polar residues" evidence="1">
    <location>
        <begin position="1"/>
        <end position="16"/>
    </location>
</feature>
<sequence length="41" mass="4706">MQPTTWRNVSNKMSIESTRRIKTKPNSLTSKGKKQSSQVNQ</sequence>
<protein>
    <submittedName>
        <fullName evidence="2">Uncharacterized protein</fullName>
    </submittedName>
</protein>
<accession>A0A0A9FS22</accession>
<dbReference type="AlphaFoldDB" id="A0A0A9FS22"/>
<evidence type="ECO:0000313" key="2">
    <source>
        <dbReference type="EMBL" id="JAE13096.1"/>
    </source>
</evidence>
<reference evidence="2" key="1">
    <citation type="submission" date="2014-09" db="EMBL/GenBank/DDBJ databases">
        <authorList>
            <person name="Magalhaes I.L.F."/>
            <person name="Oliveira U."/>
            <person name="Santos F.R."/>
            <person name="Vidigal T.H.D.A."/>
            <person name="Brescovit A.D."/>
            <person name="Santos A.J."/>
        </authorList>
    </citation>
    <scope>NUCLEOTIDE SEQUENCE</scope>
    <source>
        <tissue evidence="2">Shoot tissue taken approximately 20 cm above the soil surface</tissue>
    </source>
</reference>